<dbReference type="OrthoDB" id="5559898at2759"/>
<dbReference type="PANTHER" id="PTHR15651:SF7">
    <property type="entry name" value="ARMADILLO REPEAT-CONTAINING PROTEIN 8"/>
    <property type="match status" value="1"/>
</dbReference>
<organism evidence="7 8">
    <name type="scientific">Lophium mytilinum</name>
    <dbReference type="NCBI Taxonomy" id="390894"/>
    <lineage>
        <taxon>Eukaryota</taxon>
        <taxon>Fungi</taxon>
        <taxon>Dikarya</taxon>
        <taxon>Ascomycota</taxon>
        <taxon>Pezizomycotina</taxon>
        <taxon>Dothideomycetes</taxon>
        <taxon>Pleosporomycetidae</taxon>
        <taxon>Mytilinidiales</taxon>
        <taxon>Mytilinidiaceae</taxon>
        <taxon>Lophium</taxon>
    </lineage>
</organism>
<dbReference type="InterPro" id="IPR000225">
    <property type="entry name" value="Armadillo"/>
</dbReference>
<evidence type="ECO:0000256" key="2">
    <source>
        <dbReference type="ARBA" id="ARBA00004496"/>
    </source>
</evidence>
<dbReference type="AlphaFoldDB" id="A0A6A6QGK1"/>
<keyword evidence="5" id="KW-0539">Nucleus</keyword>
<comment type="subcellular location">
    <subcellularLocation>
        <location evidence="2">Cytoplasm</location>
    </subcellularLocation>
    <subcellularLocation>
        <location evidence="1">Nucleus</location>
    </subcellularLocation>
</comment>
<dbReference type="SUPFAM" id="SSF48371">
    <property type="entry name" value="ARM repeat"/>
    <property type="match status" value="2"/>
</dbReference>
<feature type="compositionally biased region" description="Gly residues" evidence="6">
    <location>
        <begin position="1068"/>
        <end position="1080"/>
    </location>
</feature>
<evidence type="ECO:0000313" key="7">
    <source>
        <dbReference type="EMBL" id="KAF2491548.1"/>
    </source>
</evidence>
<evidence type="ECO:0000256" key="6">
    <source>
        <dbReference type="SAM" id="MobiDB-lite"/>
    </source>
</evidence>
<feature type="compositionally biased region" description="Low complexity" evidence="6">
    <location>
        <begin position="894"/>
        <end position="904"/>
    </location>
</feature>
<dbReference type="InterPro" id="IPR038739">
    <property type="entry name" value="ARMC8/Vid28"/>
</dbReference>
<protein>
    <submittedName>
        <fullName evidence="7">ARM repeat-containing protein</fullName>
    </submittedName>
</protein>
<evidence type="ECO:0000256" key="5">
    <source>
        <dbReference type="ARBA" id="ARBA00023242"/>
    </source>
</evidence>
<dbReference type="InterPro" id="IPR011989">
    <property type="entry name" value="ARM-like"/>
</dbReference>
<feature type="region of interest" description="Disordered" evidence="6">
    <location>
        <begin position="892"/>
        <end position="920"/>
    </location>
</feature>
<feature type="region of interest" description="Disordered" evidence="6">
    <location>
        <begin position="789"/>
        <end position="822"/>
    </location>
</feature>
<keyword evidence="4" id="KW-0677">Repeat</keyword>
<dbReference type="InterPro" id="IPR016024">
    <property type="entry name" value="ARM-type_fold"/>
</dbReference>
<evidence type="ECO:0000256" key="1">
    <source>
        <dbReference type="ARBA" id="ARBA00004123"/>
    </source>
</evidence>
<dbReference type="PANTHER" id="PTHR15651">
    <property type="entry name" value="ARMADILLO REPEAT-CONTAINING PROTEIN 8"/>
    <property type="match status" value="1"/>
</dbReference>
<feature type="compositionally biased region" description="Acidic residues" evidence="6">
    <location>
        <begin position="789"/>
        <end position="806"/>
    </location>
</feature>
<dbReference type="GO" id="GO:0043161">
    <property type="term" value="P:proteasome-mediated ubiquitin-dependent protein catabolic process"/>
    <property type="evidence" value="ECO:0007669"/>
    <property type="project" value="TreeGrafter"/>
</dbReference>
<reference evidence="7" key="1">
    <citation type="journal article" date="2020" name="Stud. Mycol.">
        <title>101 Dothideomycetes genomes: a test case for predicting lifestyles and emergence of pathogens.</title>
        <authorList>
            <person name="Haridas S."/>
            <person name="Albert R."/>
            <person name="Binder M."/>
            <person name="Bloem J."/>
            <person name="Labutti K."/>
            <person name="Salamov A."/>
            <person name="Andreopoulos B."/>
            <person name="Baker S."/>
            <person name="Barry K."/>
            <person name="Bills G."/>
            <person name="Bluhm B."/>
            <person name="Cannon C."/>
            <person name="Castanera R."/>
            <person name="Culley D."/>
            <person name="Daum C."/>
            <person name="Ezra D."/>
            <person name="Gonzalez J."/>
            <person name="Henrissat B."/>
            <person name="Kuo A."/>
            <person name="Liang C."/>
            <person name="Lipzen A."/>
            <person name="Lutzoni F."/>
            <person name="Magnuson J."/>
            <person name="Mondo S."/>
            <person name="Nolan M."/>
            <person name="Ohm R."/>
            <person name="Pangilinan J."/>
            <person name="Park H.-J."/>
            <person name="Ramirez L."/>
            <person name="Alfaro M."/>
            <person name="Sun H."/>
            <person name="Tritt A."/>
            <person name="Yoshinaga Y."/>
            <person name="Zwiers L.-H."/>
            <person name="Turgeon B."/>
            <person name="Goodwin S."/>
            <person name="Spatafora J."/>
            <person name="Crous P."/>
            <person name="Grigoriev I."/>
        </authorList>
    </citation>
    <scope>NUCLEOTIDE SEQUENCE</scope>
    <source>
        <strain evidence="7">CBS 269.34</strain>
    </source>
</reference>
<dbReference type="Gene3D" id="1.25.10.10">
    <property type="entry name" value="Leucine-rich Repeat Variant"/>
    <property type="match status" value="4"/>
</dbReference>
<dbReference type="GO" id="GO:0005634">
    <property type="term" value="C:nucleus"/>
    <property type="evidence" value="ECO:0007669"/>
    <property type="project" value="UniProtKB-SubCell"/>
</dbReference>
<evidence type="ECO:0000256" key="4">
    <source>
        <dbReference type="ARBA" id="ARBA00022737"/>
    </source>
</evidence>
<dbReference type="SMART" id="SM00185">
    <property type="entry name" value="ARM"/>
    <property type="match status" value="4"/>
</dbReference>
<name>A0A6A6QGK1_9PEZI</name>
<keyword evidence="8" id="KW-1185">Reference proteome</keyword>
<dbReference type="GO" id="GO:0034657">
    <property type="term" value="C:GID complex"/>
    <property type="evidence" value="ECO:0007669"/>
    <property type="project" value="TreeGrafter"/>
</dbReference>
<feature type="region of interest" description="Disordered" evidence="6">
    <location>
        <begin position="1056"/>
        <end position="1080"/>
    </location>
</feature>
<keyword evidence="3" id="KW-0963">Cytoplasm</keyword>
<proteinExistence type="predicted"/>
<dbReference type="EMBL" id="MU004195">
    <property type="protein sequence ID" value="KAF2491548.1"/>
    <property type="molecule type" value="Genomic_DNA"/>
</dbReference>
<dbReference type="Proteomes" id="UP000799750">
    <property type="component" value="Unassembled WGS sequence"/>
</dbReference>
<evidence type="ECO:0000256" key="3">
    <source>
        <dbReference type="ARBA" id="ARBA00022490"/>
    </source>
</evidence>
<accession>A0A6A6QGK1</accession>
<gene>
    <name evidence="7" type="ORF">BU16DRAFT_542660</name>
</gene>
<sequence>MTRSSIPPALLELRSPSTPSAQIAALRDLKNEIVGHDQRKEMAVRSGVVGPLVRILSEGARRVGKRRNGGGVELNGSAGRIRGGEARIGGVQEDWSAEDEMRLQAVLVVGSLALGGPAFVTPLLAGNILPPLLDSLAPSDVPSKLIVATLRTIITIADAVALDRSWTETADGPLRPSASTVMAAQLYTKTVLDSFAEILVQPHPSMVVHQEISLTLQLITKTCQDDRQRNLLLGAGILDVLATKLAVMAASGDGTLRAIGCESRHQSREALPAMYLPDILEAICAIVKGSNYRTARFLYSQPIIEVFPMSSKSTGASEIPNLDGHSDRFLPRLQAVANKHESQFSKAFPALGSMSMLGMNPQGDGGQFARIASFTEAHAAMNRTISGDEFESPIFPWLINIARTRHGFDRLSAARLLSMLKKYSEAYPSDESPKNRERALAFLVVPLLVNMIQEAAHSCDTKNKSPPGNAQQKVNDRKFLEQAQIVLADLIEGSPALQKAAVDARAIPTLCTILKRSFDPVAASSKPLWSPRTSAEDVIDPAVDPGSSTLGRPGLTPELLHALRYREGALRSIAALTDREDAYRKVVIENGAVACITEALVPYSSQELEENSAKQPGPKDGNPIPVLIAACWAARSMSRSVSILRTSLIDYGVAKPIHGLLTHPNVEVQIAATEVLCNLVLHFSPMRDSLIEAGSLKTICEHAHSANSRMRLNSLWALKHMVLTATNEIKIKCLDELGTGWLIRTIQGEQRDFPGPPSQSHVSTPIGMGTPNAAGEQVDLLNAVDEPSMEIDEEPSSSGDEDEDNTPEVLLRRPPHRTFNSSTIRSELKAIKQSEQDPRLRAEHDDLRIQEQALDFIRNLIAESKAGAAEMIDHLLSTIGSTRFFEMMASKLRPTSSSSSSPSTIFPPSPARTRSPLSNPRDQGLTFGQLHFNQPVLAPPEILLSVVFILIHIANGRPQHRALLGLVLPLFQHPDRRLRVACVWLVNNLTWMDDSSDMPAARERAMSLKTLGVAAKVRELTHDQDLDTRERAKTAVEQIDKLLDGGNVGQGMGGGMEGGFEGRRPLGSGLGGMRGWRGGD</sequence>
<evidence type="ECO:0000313" key="8">
    <source>
        <dbReference type="Proteomes" id="UP000799750"/>
    </source>
</evidence>
<dbReference type="GO" id="GO:0005737">
    <property type="term" value="C:cytoplasm"/>
    <property type="evidence" value="ECO:0007669"/>
    <property type="project" value="UniProtKB-SubCell"/>
</dbReference>